<evidence type="ECO:0000313" key="1">
    <source>
        <dbReference type="EMBL" id="VEL17613.1"/>
    </source>
</evidence>
<accession>A0A3S5CFT4</accession>
<dbReference type="AlphaFoldDB" id="A0A3S5CFT4"/>
<name>A0A3S5CFT4_9PLAT</name>
<dbReference type="EMBL" id="CAAALY010033411">
    <property type="protein sequence ID" value="VEL17613.1"/>
    <property type="molecule type" value="Genomic_DNA"/>
</dbReference>
<evidence type="ECO:0000313" key="2">
    <source>
        <dbReference type="Proteomes" id="UP000784294"/>
    </source>
</evidence>
<keyword evidence="2" id="KW-1185">Reference proteome</keyword>
<reference evidence="1" key="1">
    <citation type="submission" date="2018-11" db="EMBL/GenBank/DDBJ databases">
        <authorList>
            <consortium name="Pathogen Informatics"/>
        </authorList>
    </citation>
    <scope>NUCLEOTIDE SEQUENCE</scope>
</reference>
<proteinExistence type="predicted"/>
<dbReference type="Proteomes" id="UP000784294">
    <property type="component" value="Unassembled WGS sequence"/>
</dbReference>
<protein>
    <submittedName>
        <fullName evidence="1">Uncharacterized protein</fullName>
    </submittedName>
</protein>
<comment type="caution">
    <text evidence="1">The sequence shown here is derived from an EMBL/GenBank/DDBJ whole genome shotgun (WGS) entry which is preliminary data.</text>
</comment>
<organism evidence="1 2">
    <name type="scientific">Protopolystoma xenopodis</name>
    <dbReference type="NCBI Taxonomy" id="117903"/>
    <lineage>
        <taxon>Eukaryota</taxon>
        <taxon>Metazoa</taxon>
        <taxon>Spiralia</taxon>
        <taxon>Lophotrochozoa</taxon>
        <taxon>Platyhelminthes</taxon>
        <taxon>Monogenea</taxon>
        <taxon>Polyopisthocotylea</taxon>
        <taxon>Polystomatidea</taxon>
        <taxon>Polystomatidae</taxon>
        <taxon>Protopolystoma</taxon>
    </lineage>
</organism>
<gene>
    <name evidence="1" type="ORF">PXEA_LOCUS11053</name>
</gene>
<sequence>MHSVVTKRFVNSHFSHVSPNPVQLPSMQMDEAADMVPQHFGTLHIIISYLVKKFMLQIDVGQSMEIPDKLHGGCSSYQVRLFVWLIGVGVRCHS</sequence>